<dbReference type="AlphaFoldDB" id="A0A2P5G004"/>
<name>A0A2P5G004_TREOI</name>
<comment type="caution">
    <text evidence="2">The sequence shown here is derived from an EMBL/GenBank/DDBJ whole genome shotgun (WGS) entry which is preliminary data.</text>
</comment>
<keyword evidence="3" id="KW-1185">Reference proteome</keyword>
<feature type="region of interest" description="Disordered" evidence="1">
    <location>
        <begin position="1"/>
        <end position="77"/>
    </location>
</feature>
<evidence type="ECO:0000313" key="3">
    <source>
        <dbReference type="Proteomes" id="UP000237000"/>
    </source>
</evidence>
<sequence length="481" mass="53203">MADTYSAVTEEDTDQSSEIVSTLKQDEDSTMAKTPLSLDTFLHSKKPNPQKEVVQNHETTDSVTPNSPTADSLSGSLNSDQTVQDFPGNHEVCLDSHLGSLQESSFSGPIDKEDNDNKFLGCRLEVGKKHLLEEIKAYINAGDSVSTLGTGEMRNGFQDELNVSDSDHTRAHDSKFLGNGGELGCRLVVEKMHLLEEIRASVAAGDSKPTLETGETTRGIQDELKVIDSHHTQAYDNKFLGNDDELGCRLVVEKTHTLEEIEASVMAGDSTPSLETGEMRSGVQDELKVIGSGHTRAYDKKFSGNDDGLGSRLTVEVEALKMINGDSRCSLEIKVVDETALIGPVSVPKLRKKMDLVVPSKYTRSHGNKHKNGKEDNVEKVKSSQRRTKRVFLKKGERSKMMYSREAMEALRFVNIVQQRKMWKDVHTGLGPVVRKEYDYLVSTKNQKNFQFNFGKKGEPTSVLGMVAARGRSNHVNVFAH</sequence>
<protein>
    <submittedName>
        <fullName evidence="2">Gem-associated protein</fullName>
    </submittedName>
</protein>
<feature type="compositionally biased region" description="Basic and acidic residues" evidence="1">
    <location>
        <begin position="373"/>
        <end position="382"/>
    </location>
</feature>
<dbReference type="Proteomes" id="UP000237000">
    <property type="component" value="Unassembled WGS sequence"/>
</dbReference>
<reference evidence="3" key="1">
    <citation type="submission" date="2016-06" db="EMBL/GenBank/DDBJ databases">
        <title>Parallel loss of symbiosis genes in relatives of nitrogen-fixing non-legume Parasponia.</title>
        <authorList>
            <person name="Van Velzen R."/>
            <person name="Holmer R."/>
            <person name="Bu F."/>
            <person name="Rutten L."/>
            <person name="Van Zeijl A."/>
            <person name="Liu W."/>
            <person name="Santuari L."/>
            <person name="Cao Q."/>
            <person name="Sharma T."/>
            <person name="Shen D."/>
            <person name="Roswanjaya Y."/>
            <person name="Wardhani T."/>
            <person name="Kalhor M.S."/>
            <person name="Jansen J."/>
            <person name="Van den Hoogen J."/>
            <person name="Gungor B."/>
            <person name="Hartog M."/>
            <person name="Hontelez J."/>
            <person name="Verver J."/>
            <person name="Yang W.-C."/>
            <person name="Schijlen E."/>
            <person name="Repin R."/>
            <person name="Schilthuizen M."/>
            <person name="Schranz E."/>
            <person name="Heidstra R."/>
            <person name="Miyata K."/>
            <person name="Fedorova E."/>
            <person name="Kohlen W."/>
            <person name="Bisseling T."/>
            <person name="Smit S."/>
            <person name="Geurts R."/>
        </authorList>
    </citation>
    <scope>NUCLEOTIDE SEQUENCE [LARGE SCALE GENOMIC DNA]</scope>
    <source>
        <strain evidence="3">cv. RG33-2</strain>
    </source>
</reference>
<evidence type="ECO:0000256" key="1">
    <source>
        <dbReference type="SAM" id="MobiDB-lite"/>
    </source>
</evidence>
<feature type="compositionally biased region" description="Basic residues" evidence="1">
    <location>
        <begin position="363"/>
        <end position="372"/>
    </location>
</feature>
<dbReference type="EMBL" id="JXTC01000002">
    <property type="protein sequence ID" value="POO03383.1"/>
    <property type="molecule type" value="Genomic_DNA"/>
</dbReference>
<feature type="region of interest" description="Disordered" evidence="1">
    <location>
        <begin position="363"/>
        <end position="387"/>
    </location>
</feature>
<feature type="compositionally biased region" description="Polar residues" evidence="1">
    <location>
        <begin position="61"/>
        <end position="77"/>
    </location>
</feature>
<gene>
    <name evidence="2" type="ORF">TorRG33x02_005880</name>
</gene>
<evidence type="ECO:0000313" key="2">
    <source>
        <dbReference type="EMBL" id="POO03383.1"/>
    </source>
</evidence>
<accession>A0A2P5G004</accession>
<proteinExistence type="predicted"/>
<organism evidence="2 3">
    <name type="scientific">Trema orientale</name>
    <name type="common">Charcoal tree</name>
    <name type="synonym">Celtis orientalis</name>
    <dbReference type="NCBI Taxonomy" id="63057"/>
    <lineage>
        <taxon>Eukaryota</taxon>
        <taxon>Viridiplantae</taxon>
        <taxon>Streptophyta</taxon>
        <taxon>Embryophyta</taxon>
        <taxon>Tracheophyta</taxon>
        <taxon>Spermatophyta</taxon>
        <taxon>Magnoliopsida</taxon>
        <taxon>eudicotyledons</taxon>
        <taxon>Gunneridae</taxon>
        <taxon>Pentapetalae</taxon>
        <taxon>rosids</taxon>
        <taxon>fabids</taxon>
        <taxon>Rosales</taxon>
        <taxon>Cannabaceae</taxon>
        <taxon>Trema</taxon>
    </lineage>
</organism>
<dbReference type="OrthoDB" id="1194565at2759"/>
<dbReference type="STRING" id="63057.A0A2P5G004"/>
<dbReference type="InParanoid" id="A0A2P5G004"/>